<comment type="caution">
    <text evidence="1">The sequence shown here is derived from an EMBL/GenBank/DDBJ whole genome shotgun (WGS) entry which is preliminary data.</text>
</comment>
<reference evidence="1 2" key="1">
    <citation type="submission" date="2012-05" db="EMBL/GenBank/DDBJ databases">
        <title>Recombination and specialization in a pathogen metapopulation.</title>
        <authorList>
            <person name="Gardiner A."/>
            <person name="Kemen E."/>
            <person name="Schultz-Larsen T."/>
            <person name="MacLean D."/>
            <person name="Van Oosterhout C."/>
            <person name="Jones J.D.G."/>
        </authorList>
    </citation>
    <scope>NUCLEOTIDE SEQUENCE [LARGE SCALE GENOMIC DNA]</scope>
    <source>
        <strain evidence="1 2">Ac Nc2</strain>
    </source>
</reference>
<dbReference type="AlphaFoldDB" id="A0A024G553"/>
<gene>
    <name evidence="1" type="ORF">BN9_025910</name>
</gene>
<accession>A0A024G553</accession>
<dbReference type="Proteomes" id="UP000053237">
    <property type="component" value="Unassembled WGS sequence"/>
</dbReference>
<protein>
    <submittedName>
        <fullName evidence="1">Uncharacterized protein</fullName>
    </submittedName>
</protein>
<dbReference type="InterPro" id="IPR050275">
    <property type="entry name" value="PGM_Phosphatase"/>
</dbReference>
<dbReference type="STRING" id="65357.A0A024G553"/>
<dbReference type="InParanoid" id="A0A024G553"/>
<name>A0A024G553_9STRA</name>
<keyword evidence="2" id="KW-1185">Reference proteome</keyword>
<dbReference type="OrthoDB" id="496981at2759"/>
<evidence type="ECO:0000313" key="2">
    <source>
        <dbReference type="Proteomes" id="UP000053237"/>
    </source>
</evidence>
<dbReference type="InterPro" id="IPR029033">
    <property type="entry name" value="His_PPase_superfam"/>
</dbReference>
<dbReference type="SUPFAM" id="SSF53254">
    <property type="entry name" value="Phosphoglycerate mutase-like"/>
    <property type="match status" value="1"/>
</dbReference>
<organism evidence="1 2">
    <name type="scientific">Albugo candida</name>
    <dbReference type="NCBI Taxonomy" id="65357"/>
    <lineage>
        <taxon>Eukaryota</taxon>
        <taxon>Sar</taxon>
        <taxon>Stramenopiles</taxon>
        <taxon>Oomycota</taxon>
        <taxon>Peronosporomycetes</taxon>
        <taxon>Albuginales</taxon>
        <taxon>Albuginaceae</taxon>
        <taxon>Albugo</taxon>
    </lineage>
</organism>
<sequence>MTDTSQPRASISPHIALNVSAFGADTLPLRSSSSAFLAIKVSAITKLFHILWRFTDPMIPAFEDFFEMVRCVWRKLQLYALALLHLWLSTDKHMHNLDEQTLRKKLNGASEPEVLSSKRIIFVRHAESQWNVLFNRKGSKVLFLFRLIQAVLREWLLFPVMDSVFLDSPLSTEGTEQAQKLRCKILATQRAFLSEGRGLQDMQLPVDGLNPKKAFCSRKDAQYLLRYLCCAIPKSIVVSSNLRRAINTAAITSASRLAVSGERLHVLSCLQEIGENVDTLALSQAKCVVAPKISMRRKPQASNHVEVMLKSKRESSNFHKTMFDSSENHGNKAILGSAYDRLKHFAMWATQRSENVIVVYGHSLWFQQFCECYLPKDLDHPAKRSKLGNSGVVSFILQQSAEETFHIDAKSFLYH</sequence>
<dbReference type="Gene3D" id="3.40.50.1240">
    <property type="entry name" value="Phosphoglycerate mutase-like"/>
    <property type="match status" value="1"/>
</dbReference>
<proteinExistence type="predicted"/>
<dbReference type="GO" id="GO:0005829">
    <property type="term" value="C:cytosol"/>
    <property type="evidence" value="ECO:0007669"/>
    <property type="project" value="TreeGrafter"/>
</dbReference>
<dbReference type="EMBL" id="CAIX01000024">
    <property type="protein sequence ID" value="CCI41807.1"/>
    <property type="molecule type" value="Genomic_DNA"/>
</dbReference>
<dbReference type="GO" id="GO:0016791">
    <property type="term" value="F:phosphatase activity"/>
    <property type="evidence" value="ECO:0007669"/>
    <property type="project" value="TreeGrafter"/>
</dbReference>
<dbReference type="PANTHER" id="PTHR48100">
    <property type="entry name" value="BROAD-SPECIFICITY PHOSPHATASE YOR283W-RELATED"/>
    <property type="match status" value="1"/>
</dbReference>
<dbReference type="PANTHER" id="PTHR48100:SF33">
    <property type="entry name" value="PEPTIDASE S54 RHOMBOID DOMAIN-CONTAINING PROTEIN"/>
    <property type="match status" value="1"/>
</dbReference>
<evidence type="ECO:0000313" key="1">
    <source>
        <dbReference type="EMBL" id="CCI41807.1"/>
    </source>
</evidence>